<dbReference type="PANTHER" id="PTHR31451">
    <property type="match status" value="1"/>
</dbReference>
<feature type="domain" description="Glycoside hydrolase family 5" evidence="9">
    <location>
        <begin position="44"/>
        <end position="266"/>
    </location>
</feature>
<comment type="caution">
    <text evidence="10">The sequence shown here is derived from an EMBL/GenBank/DDBJ whole genome shotgun (WGS) entry which is preliminary data.</text>
</comment>
<protein>
    <recommendedName>
        <fullName evidence="3">mannan endo-1,4-beta-mannosidase</fullName>
        <ecNumber evidence="3">3.2.1.78</ecNumber>
    </recommendedName>
</protein>
<keyword evidence="5" id="KW-0732">Signal</keyword>
<organism evidence="10 11">
    <name type="scientific">Microlunatus kandeliicorticis</name>
    <dbReference type="NCBI Taxonomy" id="1759536"/>
    <lineage>
        <taxon>Bacteria</taxon>
        <taxon>Bacillati</taxon>
        <taxon>Actinomycetota</taxon>
        <taxon>Actinomycetes</taxon>
        <taxon>Propionibacteriales</taxon>
        <taxon>Propionibacteriaceae</taxon>
        <taxon>Microlunatus</taxon>
    </lineage>
</organism>
<keyword evidence="11" id="KW-1185">Reference proteome</keyword>
<dbReference type="EC" id="3.2.1.78" evidence="3"/>
<feature type="domain" description="CBM11" evidence="8">
    <location>
        <begin position="704"/>
        <end position="850"/>
    </location>
</feature>
<dbReference type="InterPro" id="IPR001547">
    <property type="entry name" value="Glyco_hydro_5"/>
</dbReference>
<gene>
    <name evidence="10" type="ORF">FHX74_001708</name>
</gene>
<dbReference type="Proteomes" id="UP000523079">
    <property type="component" value="Unassembled WGS sequence"/>
</dbReference>
<proteinExistence type="predicted"/>
<dbReference type="Pfam" id="PF26410">
    <property type="entry name" value="GH5_mannosidase"/>
    <property type="match status" value="1"/>
</dbReference>
<dbReference type="Gene3D" id="2.60.120.430">
    <property type="entry name" value="Galactose-binding lectin"/>
    <property type="match status" value="1"/>
</dbReference>
<dbReference type="GO" id="GO:0008810">
    <property type="term" value="F:cellulase activity"/>
    <property type="evidence" value="ECO:0007669"/>
    <property type="project" value="InterPro"/>
</dbReference>
<reference evidence="10 11" key="1">
    <citation type="submission" date="2020-07" db="EMBL/GenBank/DDBJ databases">
        <title>Sequencing the genomes of 1000 actinobacteria strains.</title>
        <authorList>
            <person name="Klenk H.-P."/>
        </authorList>
    </citation>
    <scope>NUCLEOTIDE SEQUENCE [LARGE SCALE GENOMIC DNA]</scope>
    <source>
        <strain evidence="10 11">DSM 100723</strain>
    </source>
</reference>
<dbReference type="InterPro" id="IPR005087">
    <property type="entry name" value="CBM11"/>
</dbReference>
<dbReference type="SUPFAM" id="SSF51445">
    <property type="entry name" value="(Trans)glycosidases"/>
    <property type="match status" value="1"/>
</dbReference>
<evidence type="ECO:0000256" key="2">
    <source>
        <dbReference type="ARBA" id="ARBA00004613"/>
    </source>
</evidence>
<dbReference type="GO" id="GO:0005576">
    <property type="term" value="C:extracellular region"/>
    <property type="evidence" value="ECO:0007669"/>
    <property type="project" value="UniProtKB-SubCell"/>
</dbReference>
<evidence type="ECO:0000256" key="1">
    <source>
        <dbReference type="ARBA" id="ARBA00001678"/>
    </source>
</evidence>
<dbReference type="Gene3D" id="3.20.20.80">
    <property type="entry name" value="Glycosidases"/>
    <property type="match status" value="1"/>
</dbReference>
<dbReference type="SUPFAM" id="SSF49785">
    <property type="entry name" value="Galactose-binding domain-like"/>
    <property type="match status" value="1"/>
</dbReference>
<keyword evidence="4" id="KW-0964">Secreted</keyword>
<comment type="subcellular location">
    <subcellularLocation>
        <location evidence="2">Secreted</location>
    </subcellularLocation>
</comment>
<evidence type="ECO:0000256" key="6">
    <source>
        <dbReference type="ARBA" id="ARBA00022801"/>
    </source>
</evidence>
<dbReference type="RefSeq" id="WP_182559621.1">
    <property type="nucleotide sequence ID" value="NZ_JACGWT010000002.1"/>
</dbReference>
<dbReference type="InterPro" id="IPR017853">
    <property type="entry name" value="GH"/>
</dbReference>
<sequence length="867" mass="91199">MTHLLRRLGTLLAGSGLVAGLVLGLGVPTPASAAPGAPRAAASRFVTRVGTALQLDGKPFRFSGPNMYWTGLDENVGGIDPSAKPTVDYPSFFRIRDGLVTAKAMGSTVVRAHTVGISTGSPLSLEPSLGRFNPKAFATMDYTVAEAHRLGLRLIVPLTDNYRYYHGGRFDFLTWLGLSTANDGALFYTDPDARAAYQQYVRTLLTHVNIYTGVRYDQDPTIMAWELGNELNGMTADWVQDNATFVKRLAPHQLVAAGRQSGVDPAVLASSAVDISDSHYYPPNAATISADAARVTAAGKVYLAGEYGSPSASTDLLDQVAADRHVSGALFWSLFPHADHYGYVQHDDGFTLHYPGDTTAMRAEVDAIAEFAHQLSGSPTPRVFGDPPLITAISKNAGVNTVSWRGTAGADGYRVQRSVLDGGWKTVSGSTPVTDDDTPWIDVHSVAVRSSYRVQALDRNGSVVATSTARTVTARQRVSVDPLADWYLTSAHSSSLQRVPTAHGVLVAPQAGRSGQLSYHVPGLTSAVIDFAGAHRPRPVIALEQAGTSRWHQVYSQVRSVGSGRWRLTLTGLRGVDGLRISWPASGASFAVTSVAWTDVTEVPTAAPGSFAVTAPAPGQTGVSTLAGLQWSSAGQAAFYTLTASTHSDLSDPLVSVDGLRATAYRPSTPWPADTTLYVGVTAHNGVGTTAATGSPITFHTRPATPGVLVDDFDSYADDAAVAAAYPANSGGDPITASLGPAGEDVGHSLVLSYGSGSNGYAGVIHTLPAAQHWSGTSGLRMWVKPGFAGQQLNVQFVASGSYWEKSVTLSDTTARVITIPFSAFAPPPWADPNAKLDLSSVTQLSLYPSESGSSDTIAIDSISATP</sequence>
<evidence type="ECO:0000256" key="7">
    <source>
        <dbReference type="ARBA" id="ARBA00023295"/>
    </source>
</evidence>
<evidence type="ECO:0000259" key="8">
    <source>
        <dbReference type="Pfam" id="PF03425"/>
    </source>
</evidence>
<dbReference type="GO" id="GO:0030245">
    <property type="term" value="P:cellulose catabolic process"/>
    <property type="evidence" value="ECO:0007669"/>
    <property type="project" value="InterPro"/>
</dbReference>
<dbReference type="GO" id="GO:0016985">
    <property type="term" value="F:mannan endo-1,4-beta-mannosidase activity"/>
    <property type="evidence" value="ECO:0007669"/>
    <property type="project" value="TreeGrafter"/>
</dbReference>
<evidence type="ECO:0000259" key="9">
    <source>
        <dbReference type="Pfam" id="PF26410"/>
    </source>
</evidence>
<dbReference type="InterPro" id="IPR008979">
    <property type="entry name" value="Galactose-bd-like_sf"/>
</dbReference>
<name>A0A7W3IS03_9ACTN</name>
<comment type="catalytic activity">
    <reaction evidence="1">
        <text>Random hydrolysis of (1-&gt;4)-beta-D-mannosidic linkages in mannans, galactomannans and glucomannans.</text>
        <dbReference type="EC" id="3.2.1.78"/>
    </reaction>
</comment>
<evidence type="ECO:0000256" key="3">
    <source>
        <dbReference type="ARBA" id="ARBA00012706"/>
    </source>
</evidence>
<keyword evidence="6" id="KW-0378">Hydrolase</keyword>
<accession>A0A7W3IS03</accession>
<evidence type="ECO:0000313" key="11">
    <source>
        <dbReference type="Proteomes" id="UP000523079"/>
    </source>
</evidence>
<dbReference type="Pfam" id="PF03425">
    <property type="entry name" value="CBM_11"/>
    <property type="match status" value="1"/>
</dbReference>
<dbReference type="PANTHER" id="PTHR31451:SF39">
    <property type="entry name" value="MANNAN ENDO-1,4-BETA-MANNOSIDASE 1"/>
    <property type="match status" value="1"/>
</dbReference>
<dbReference type="InterPro" id="IPR045053">
    <property type="entry name" value="MAN-like"/>
</dbReference>
<dbReference type="EMBL" id="JACGWT010000002">
    <property type="protein sequence ID" value="MBA8794103.1"/>
    <property type="molecule type" value="Genomic_DNA"/>
</dbReference>
<dbReference type="AlphaFoldDB" id="A0A7W3IS03"/>
<evidence type="ECO:0000256" key="4">
    <source>
        <dbReference type="ARBA" id="ARBA00022525"/>
    </source>
</evidence>
<evidence type="ECO:0000256" key="5">
    <source>
        <dbReference type="ARBA" id="ARBA00022729"/>
    </source>
</evidence>
<evidence type="ECO:0000313" key="10">
    <source>
        <dbReference type="EMBL" id="MBA8794103.1"/>
    </source>
</evidence>
<keyword evidence="7" id="KW-0326">Glycosidase</keyword>